<keyword evidence="3" id="KW-1185">Reference proteome</keyword>
<evidence type="ECO:0000313" key="2">
    <source>
        <dbReference type="EMBL" id="EGB02980.1"/>
    </source>
</evidence>
<accession>F0YPI0</accession>
<evidence type="ECO:0000256" key="1">
    <source>
        <dbReference type="SAM" id="MobiDB-lite"/>
    </source>
</evidence>
<dbReference type="InParanoid" id="F0YPI0"/>
<organism evidence="3">
    <name type="scientific">Aureococcus anophagefferens</name>
    <name type="common">Harmful bloom alga</name>
    <dbReference type="NCBI Taxonomy" id="44056"/>
    <lineage>
        <taxon>Eukaryota</taxon>
        <taxon>Sar</taxon>
        <taxon>Stramenopiles</taxon>
        <taxon>Ochrophyta</taxon>
        <taxon>Pelagophyceae</taxon>
        <taxon>Pelagomonadales</taxon>
        <taxon>Pelagomonadaceae</taxon>
        <taxon>Aureococcus</taxon>
    </lineage>
</organism>
<dbReference type="KEGG" id="aaf:AURANDRAFT_68394"/>
<dbReference type="Proteomes" id="UP000002729">
    <property type="component" value="Unassembled WGS sequence"/>
</dbReference>
<sequence>MAEAVGLAAPPPTLGLQTTPPPDVAADAAPVLAVAPPLAAPAPPAADSATKARRASGASSAGDSAKKKRKRGDWKECTNCDSKHGMRYGYIRDQKVCLVACDKCKTKGMKDMTRARKTASRTSVCSCGSGKDARYGEKGSPATNCVECKDEAMASTGKTLVNLRPSTGLCTCGSEKVKRFGYARPEDDPASGHGSAKAFAASTLS</sequence>
<name>F0YPI0_AURAN</name>
<feature type="region of interest" description="Disordered" evidence="1">
    <location>
        <begin position="1"/>
        <end position="24"/>
    </location>
</feature>
<feature type="region of interest" description="Disordered" evidence="1">
    <location>
        <begin position="183"/>
        <end position="205"/>
    </location>
</feature>
<dbReference type="EMBL" id="GL833229">
    <property type="protein sequence ID" value="EGB02980.1"/>
    <property type="molecule type" value="Genomic_DNA"/>
</dbReference>
<dbReference type="AlphaFoldDB" id="F0YPI0"/>
<feature type="compositionally biased region" description="Pro residues" evidence="1">
    <location>
        <begin position="9"/>
        <end position="23"/>
    </location>
</feature>
<protein>
    <submittedName>
        <fullName evidence="2">Uncharacterized protein</fullName>
    </submittedName>
</protein>
<proteinExistence type="predicted"/>
<dbReference type="RefSeq" id="XP_009042323.1">
    <property type="nucleotide sequence ID" value="XM_009044075.1"/>
</dbReference>
<dbReference type="GeneID" id="20226773"/>
<reference evidence="2 3" key="1">
    <citation type="journal article" date="2011" name="Proc. Natl. Acad. Sci. U.S.A.">
        <title>Niche of harmful alga Aureococcus anophagefferens revealed through ecogenomics.</title>
        <authorList>
            <person name="Gobler C.J."/>
            <person name="Berry D.L."/>
            <person name="Dyhrman S.T."/>
            <person name="Wilhelm S.W."/>
            <person name="Salamov A."/>
            <person name="Lobanov A.V."/>
            <person name="Zhang Y."/>
            <person name="Collier J.L."/>
            <person name="Wurch L.L."/>
            <person name="Kustka A.B."/>
            <person name="Dill B.D."/>
            <person name="Shah M."/>
            <person name="VerBerkmoes N.C."/>
            <person name="Kuo A."/>
            <person name="Terry A."/>
            <person name="Pangilinan J."/>
            <person name="Lindquist E.A."/>
            <person name="Lucas S."/>
            <person name="Paulsen I.T."/>
            <person name="Hattenrath-Lehmann T.K."/>
            <person name="Talmage S.C."/>
            <person name="Walker E.A."/>
            <person name="Koch F."/>
            <person name="Burson A.M."/>
            <person name="Marcoval M.A."/>
            <person name="Tang Y.Z."/>
            <person name="Lecleir G.R."/>
            <person name="Coyne K.J."/>
            <person name="Berg G.M."/>
            <person name="Bertrand E.M."/>
            <person name="Saito M.A."/>
            <person name="Gladyshev V.N."/>
            <person name="Grigoriev I.V."/>
        </authorList>
    </citation>
    <scope>NUCLEOTIDE SEQUENCE [LARGE SCALE GENOMIC DNA]</scope>
    <source>
        <strain evidence="3">CCMP 1984</strain>
    </source>
</reference>
<gene>
    <name evidence="2" type="ORF">AURANDRAFT_68394</name>
</gene>
<feature type="region of interest" description="Disordered" evidence="1">
    <location>
        <begin position="38"/>
        <end position="68"/>
    </location>
</feature>
<evidence type="ECO:0000313" key="3">
    <source>
        <dbReference type="Proteomes" id="UP000002729"/>
    </source>
</evidence>
<dbReference type="OrthoDB" id="202912at2759"/>